<dbReference type="KEGG" id="bwh:A9C19_07735"/>
<dbReference type="STRING" id="1547283.A9C19_07735"/>
<accession>A0A1L3MQM3</accession>
<protein>
    <submittedName>
        <fullName evidence="1">Sporulation protein</fullName>
    </submittedName>
</protein>
<dbReference type="RefSeq" id="WP_072579437.1">
    <property type="nucleotide sequence ID" value="NZ_CP016020.1"/>
</dbReference>
<dbReference type="OrthoDB" id="2938007at2"/>
<sequence length="82" mass="9688">MDFTLGYLREALSNYERSSVCERIVGKLGEQSFTSEVEFVRILDEDEIQFLNNILPDEIKYAFDEQDFIRGNQLNEVYEQLI</sequence>
<evidence type="ECO:0000313" key="1">
    <source>
        <dbReference type="EMBL" id="APH04648.1"/>
    </source>
</evidence>
<dbReference type="AlphaFoldDB" id="A0A1L3MQM3"/>
<dbReference type="Pfam" id="PF17334">
    <property type="entry name" value="CsgA"/>
    <property type="match status" value="1"/>
</dbReference>
<dbReference type="EMBL" id="CP016020">
    <property type="protein sequence ID" value="APH04648.1"/>
    <property type="molecule type" value="Genomic_DNA"/>
</dbReference>
<dbReference type="Proteomes" id="UP000181936">
    <property type="component" value="Chromosome"/>
</dbReference>
<keyword evidence="2" id="KW-1185">Reference proteome</keyword>
<gene>
    <name evidence="1" type="ORF">A9C19_07735</name>
</gene>
<evidence type="ECO:0000313" key="2">
    <source>
        <dbReference type="Proteomes" id="UP000181936"/>
    </source>
</evidence>
<organism evidence="1 2">
    <name type="scientific">Bacillus weihaiensis</name>
    <dbReference type="NCBI Taxonomy" id="1547283"/>
    <lineage>
        <taxon>Bacteria</taxon>
        <taxon>Bacillati</taxon>
        <taxon>Bacillota</taxon>
        <taxon>Bacilli</taxon>
        <taxon>Bacillales</taxon>
        <taxon>Bacillaceae</taxon>
        <taxon>Bacillus</taxon>
    </lineage>
</organism>
<proteinExistence type="predicted"/>
<reference evidence="1 2" key="1">
    <citation type="journal article" date="2016" name="Sci. Rep.">
        <title>Complete genome sequence and transcriptomic analysis of a novel marine strain Bacillus weihaiensis reveals the mechanism of brown algae degradation.</title>
        <authorList>
            <person name="Zhu Y."/>
            <person name="Chen P."/>
            <person name="Bao Y."/>
            <person name="Men Y."/>
            <person name="Zeng Y."/>
            <person name="Yang J."/>
            <person name="Sun J."/>
            <person name="Sun Y."/>
        </authorList>
    </citation>
    <scope>NUCLEOTIDE SEQUENCE [LARGE SCALE GENOMIC DNA]</scope>
    <source>
        <strain evidence="1 2">Alg07</strain>
    </source>
</reference>
<dbReference type="InterPro" id="IPR020255">
    <property type="entry name" value="CsgA"/>
</dbReference>
<name>A0A1L3MQM3_9BACI</name>